<dbReference type="GO" id="GO:0051536">
    <property type="term" value="F:iron-sulfur cluster binding"/>
    <property type="evidence" value="ECO:0007669"/>
    <property type="project" value="InterPro"/>
</dbReference>
<evidence type="ECO:0000259" key="2">
    <source>
        <dbReference type="Pfam" id="PF01058"/>
    </source>
</evidence>
<dbReference type="Gene3D" id="3.40.50.700">
    <property type="entry name" value="NADH:ubiquinone oxidoreductase-like, 20kDa subunit"/>
    <property type="match status" value="1"/>
</dbReference>
<accession>A0A2M8DNF6</accession>
<dbReference type="InterPro" id="IPR051349">
    <property type="entry name" value="Hydrogenase_assoc-protein"/>
</dbReference>
<dbReference type="PANTHER" id="PTHR42845:SF2">
    <property type="entry name" value="F420-NON-REDUCING HYDROGENASE VHU SUBUNIT G"/>
    <property type="match status" value="1"/>
</dbReference>
<reference evidence="4" key="1">
    <citation type="submission" date="2017-09" db="EMBL/GenBank/DDBJ databases">
        <title>Depth-based differentiation of microbial function through sediment-hosted aquifers and enrichment of novel symbionts in the deep terrestrial subsurface.</title>
        <authorList>
            <person name="Probst A.J."/>
            <person name="Ladd B."/>
            <person name="Jarett J.K."/>
            <person name="Geller-Mcgrath D.E."/>
            <person name="Sieber C.M.K."/>
            <person name="Emerson J.B."/>
            <person name="Anantharaman K."/>
            <person name="Thomas B.C."/>
            <person name="Malmstrom R."/>
            <person name="Stieglmeier M."/>
            <person name="Klingl A."/>
            <person name="Woyke T."/>
            <person name="Ryan C.M."/>
            <person name="Banfield J.F."/>
        </authorList>
    </citation>
    <scope>NUCLEOTIDE SEQUENCE [LARGE SCALE GENOMIC DNA]</scope>
</reference>
<keyword evidence="1" id="KW-0560">Oxidoreductase</keyword>
<organism evidence="3 4">
    <name type="scientific">Candidatus Nealsonbacteria bacterium CG_4_9_14_0_8_um_filter_35_12</name>
    <dbReference type="NCBI Taxonomy" id="1974692"/>
    <lineage>
        <taxon>Bacteria</taxon>
        <taxon>Candidatus Nealsoniibacteriota</taxon>
    </lineage>
</organism>
<dbReference type="InterPro" id="IPR037024">
    <property type="entry name" value="NiFe_Hase_small_N_sf"/>
</dbReference>
<dbReference type="AlphaFoldDB" id="A0A2M8DNF6"/>
<dbReference type="EMBL" id="PFTB01000016">
    <property type="protein sequence ID" value="PJB99627.1"/>
    <property type="molecule type" value="Genomic_DNA"/>
</dbReference>
<dbReference type="InterPro" id="IPR006137">
    <property type="entry name" value="NADH_UbQ_OxRdtase-like_20kDa"/>
</dbReference>
<evidence type="ECO:0000256" key="1">
    <source>
        <dbReference type="ARBA" id="ARBA00023002"/>
    </source>
</evidence>
<evidence type="ECO:0000313" key="4">
    <source>
        <dbReference type="Proteomes" id="UP000228875"/>
    </source>
</evidence>
<dbReference type="Proteomes" id="UP000228875">
    <property type="component" value="Unassembled WGS sequence"/>
</dbReference>
<comment type="caution">
    <text evidence="3">The sequence shown here is derived from an EMBL/GenBank/DDBJ whole genome shotgun (WGS) entry which is preliminary data.</text>
</comment>
<gene>
    <name evidence="3" type="ORF">CO077_00715</name>
</gene>
<dbReference type="GO" id="GO:0016491">
    <property type="term" value="F:oxidoreductase activity"/>
    <property type="evidence" value="ECO:0007669"/>
    <property type="project" value="UniProtKB-KW"/>
</dbReference>
<sequence length="268" mass="30237">MKRKPFDFAQGKPKVAIFSLTSDEGCQFALLDLGAIFFNFLKKVELIDFPLIEEKPFPKQKGLKPEVKPFIDVAFIEGVPITTEDFKILKKIREESKILVALGNCAALGGIPEMKNYQGKGRTVRFIYKRLNRILNPEIKEIDNFVKVDFVIPGCPIDGEEFLKYTKELIQGKIPEICQSPVCNECPKRGTKNCFLARKKVCLGLVTLAGCNAICPRNEFPCLGCRGIFKGAKVKSFLKVLEKLAKKEEIEESLEIFGIKDDIEKLLK</sequence>
<dbReference type="SUPFAM" id="SSF56770">
    <property type="entry name" value="HydA/Nqo6-like"/>
    <property type="match status" value="1"/>
</dbReference>
<dbReference type="PANTHER" id="PTHR42845">
    <property type="entry name" value="COENZYME F420-REDUCING HYDROGENASE, GAMMA SUBUNIT"/>
    <property type="match status" value="1"/>
</dbReference>
<proteinExistence type="predicted"/>
<dbReference type="Pfam" id="PF01058">
    <property type="entry name" value="Oxidored_q6"/>
    <property type="match status" value="1"/>
</dbReference>
<feature type="domain" description="NADH:ubiquinone oxidoreductase-like 20kDa subunit" evidence="2">
    <location>
        <begin position="25"/>
        <end position="165"/>
    </location>
</feature>
<evidence type="ECO:0000313" key="3">
    <source>
        <dbReference type="EMBL" id="PJB99627.1"/>
    </source>
</evidence>
<name>A0A2M8DNF6_9BACT</name>
<protein>
    <recommendedName>
        <fullName evidence="2">NADH:ubiquinone oxidoreductase-like 20kDa subunit domain-containing protein</fullName>
    </recommendedName>
</protein>